<dbReference type="EMBL" id="CP009920">
    <property type="protein sequence ID" value="AJI23764.1"/>
    <property type="molecule type" value="Genomic_DNA"/>
</dbReference>
<gene>
    <name evidence="1" type="ORF">BG04_3579</name>
</gene>
<reference evidence="1 2" key="1">
    <citation type="journal article" date="2015" name="Genome Announc.">
        <title>Complete genome sequences for 35 biothreat assay-relevant bacillus species.</title>
        <authorList>
            <person name="Johnson S.L."/>
            <person name="Daligault H.E."/>
            <person name="Davenport K.W."/>
            <person name="Jaissle J."/>
            <person name="Frey K.G."/>
            <person name="Ladner J.T."/>
            <person name="Broomall S.M."/>
            <person name="Bishop-Lilly K.A."/>
            <person name="Bruce D.C."/>
            <person name="Gibbons H.S."/>
            <person name="Coyne S.R."/>
            <person name="Lo C.C."/>
            <person name="Meincke L."/>
            <person name="Munk A.C."/>
            <person name="Koroleva G.I."/>
            <person name="Rosenzweig C.N."/>
            <person name="Palacios G.F."/>
            <person name="Redden C.L."/>
            <person name="Minogue T.D."/>
            <person name="Chain P.S."/>
        </authorList>
    </citation>
    <scope>NUCLEOTIDE SEQUENCE [LARGE SCALE GENOMIC DNA]</scope>
    <source>
        <strain evidence="2">ATCC 14581 / DSM 32 / JCM 2506 / NBRC 15308 / NCIMB 9376 / NCTC 10342 / NRRL B-14308 / VKM B-512</strain>
    </source>
</reference>
<accession>A0A0B6AV64</accession>
<protein>
    <submittedName>
        <fullName evidence="1">YolD-like family protein</fullName>
    </submittedName>
</protein>
<dbReference type="RefSeq" id="WP_013082248.1">
    <property type="nucleotide sequence ID" value="NZ_BCVB01000003.1"/>
</dbReference>
<proteinExistence type="predicted"/>
<evidence type="ECO:0000313" key="1">
    <source>
        <dbReference type="EMBL" id="AJI23764.1"/>
    </source>
</evidence>
<evidence type="ECO:0000313" key="2">
    <source>
        <dbReference type="Proteomes" id="UP000031829"/>
    </source>
</evidence>
<sequence length="108" mass="12627">MDEFRKSTAPFYFADHIWKDKNGMTTYGMLLTNRPEDDGDYDLHSLLEEAYVDHKKILITTVYDNSEQQLTGYVIHLSDDQDVFTFMDDTGAKLVIDFYDVVEIEIED</sequence>
<name>A0A0B6AV64_PRIM2</name>
<dbReference type="HOGENOM" id="CLU_2191733_0_0_9"/>
<dbReference type="KEGG" id="bmeg:BG04_3579"/>
<dbReference type="AlphaFoldDB" id="A0A0B6AV64"/>
<dbReference type="Proteomes" id="UP000031829">
    <property type="component" value="Chromosome"/>
</dbReference>
<dbReference type="GeneID" id="93641634"/>
<organism evidence="1 2">
    <name type="scientific">Priestia megaterium (strain ATCC 14581 / DSM 32 / CCUG 1817 / JCM 2506 / NBRC 15308 / NCIMB 9376 / NCTC 10342 / NRRL B-14308 / VKM B-512 / Ford 19)</name>
    <name type="common">Bacillus megaterium</name>
    <dbReference type="NCBI Taxonomy" id="1348623"/>
    <lineage>
        <taxon>Bacteria</taxon>
        <taxon>Bacillati</taxon>
        <taxon>Bacillota</taxon>
        <taxon>Bacilli</taxon>
        <taxon>Bacillales</taxon>
        <taxon>Bacillaceae</taxon>
        <taxon>Priestia</taxon>
    </lineage>
</organism>